<dbReference type="Proteomes" id="UP000503447">
    <property type="component" value="Chromosome"/>
</dbReference>
<dbReference type="KEGG" id="ftj:FTUN_6043"/>
<dbReference type="AlphaFoldDB" id="A0A6M5YYZ5"/>
<protein>
    <submittedName>
        <fullName evidence="1">Uncharacterized protein</fullName>
    </submittedName>
</protein>
<organism evidence="1 2">
    <name type="scientific">Frigoriglobus tundricola</name>
    <dbReference type="NCBI Taxonomy" id="2774151"/>
    <lineage>
        <taxon>Bacteria</taxon>
        <taxon>Pseudomonadati</taxon>
        <taxon>Planctomycetota</taxon>
        <taxon>Planctomycetia</taxon>
        <taxon>Gemmatales</taxon>
        <taxon>Gemmataceae</taxon>
        <taxon>Frigoriglobus</taxon>
    </lineage>
</organism>
<evidence type="ECO:0000313" key="2">
    <source>
        <dbReference type="Proteomes" id="UP000503447"/>
    </source>
</evidence>
<dbReference type="PROSITE" id="PS51257">
    <property type="entry name" value="PROKAR_LIPOPROTEIN"/>
    <property type="match status" value="1"/>
</dbReference>
<evidence type="ECO:0000313" key="1">
    <source>
        <dbReference type="EMBL" id="QJW98453.1"/>
    </source>
</evidence>
<dbReference type="EMBL" id="CP053452">
    <property type="protein sequence ID" value="QJW98453.1"/>
    <property type="molecule type" value="Genomic_DNA"/>
</dbReference>
<gene>
    <name evidence="1" type="ORF">FTUN_6043</name>
</gene>
<keyword evidence="2" id="KW-1185">Reference proteome</keyword>
<reference evidence="2" key="1">
    <citation type="submission" date="2020-05" db="EMBL/GenBank/DDBJ databases">
        <title>Frigoriglobus tundricola gen. nov., sp. nov., a psychrotolerant cellulolytic planctomycete of the family Gemmataceae with two divergent copies of 16S rRNA gene.</title>
        <authorList>
            <person name="Kulichevskaya I.S."/>
            <person name="Ivanova A.A."/>
            <person name="Naumoff D.G."/>
            <person name="Beletsky A.V."/>
            <person name="Rijpstra W.I.C."/>
            <person name="Sinninghe Damste J.S."/>
            <person name="Mardanov A.V."/>
            <person name="Ravin N.V."/>
            <person name="Dedysh S.N."/>
        </authorList>
    </citation>
    <scope>NUCLEOTIDE SEQUENCE [LARGE SCALE GENOMIC DNA]</scope>
    <source>
        <strain evidence="2">PL17</strain>
    </source>
</reference>
<proteinExistence type="predicted"/>
<sequence length="62" mass="6725">MIPTPIRVCAKKLTAGANFIILSASACKAVFPRLRYRPITISAAQTSGLRSNRPNISMLYSS</sequence>
<name>A0A6M5YYZ5_9BACT</name>
<accession>A0A6M5YYZ5</accession>